<dbReference type="RefSeq" id="WP_035164239.1">
    <property type="nucleotide sequence ID" value="NZ_CASTAQ010000185.1"/>
</dbReference>
<evidence type="ECO:0000256" key="1">
    <source>
        <dbReference type="SAM" id="Coils"/>
    </source>
</evidence>
<gene>
    <name evidence="2" type="ORF">Y919_09515</name>
</gene>
<dbReference type="Gene3D" id="1.20.5.340">
    <property type="match status" value="1"/>
</dbReference>
<accession>A0A096BF94</accession>
<dbReference type="AlphaFoldDB" id="A0A096BF94"/>
<evidence type="ECO:0000313" key="2">
    <source>
        <dbReference type="EMBL" id="KGG79870.1"/>
    </source>
</evidence>
<dbReference type="Proteomes" id="UP000029622">
    <property type="component" value="Unassembled WGS sequence"/>
</dbReference>
<reference evidence="2 3" key="1">
    <citation type="submission" date="2013-12" db="EMBL/GenBank/DDBJ databases">
        <title>Draft genome sequence of Caloranaerobacter sp. H53214.</title>
        <authorList>
            <person name="Jiang L.J."/>
            <person name="Shao Z.Z."/>
            <person name="Long M.N."/>
        </authorList>
    </citation>
    <scope>NUCLEOTIDE SEQUENCE [LARGE SCALE GENOMIC DNA]</scope>
    <source>
        <strain evidence="2 3">H53214</strain>
    </source>
</reference>
<name>A0A096BF94_9FIRM</name>
<dbReference type="STRING" id="1156417.Y919_09515"/>
<dbReference type="EMBL" id="AZTB01000053">
    <property type="protein sequence ID" value="KGG79870.1"/>
    <property type="molecule type" value="Genomic_DNA"/>
</dbReference>
<comment type="caution">
    <text evidence="2">The sequence shown here is derived from an EMBL/GenBank/DDBJ whole genome shotgun (WGS) entry which is preliminary data.</text>
</comment>
<proteinExistence type="predicted"/>
<feature type="coiled-coil region" evidence="1">
    <location>
        <begin position="6"/>
        <end position="40"/>
    </location>
</feature>
<sequence>MDKEILDFLKEFKNELNNKFDELNGNFNELNSRFDSLELQVKENTQILKDLEHSTQINKAEHDRMINDIAHIKGDIEAIKEDLSIVEEVTANNWANIAKLKRAR</sequence>
<keyword evidence="1" id="KW-0175">Coiled coil</keyword>
<evidence type="ECO:0000313" key="3">
    <source>
        <dbReference type="Proteomes" id="UP000029622"/>
    </source>
</evidence>
<protein>
    <submittedName>
        <fullName evidence="2">Uncharacterized protein</fullName>
    </submittedName>
</protein>
<organism evidence="2 3">
    <name type="scientific">Caloranaerobacter azorensis H53214</name>
    <dbReference type="NCBI Taxonomy" id="1156417"/>
    <lineage>
        <taxon>Bacteria</taxon>
        <taxon>Bacillati</taxon>
        <taxon>Bacillota</taxon>
        <taxon>Tissierellia</taxon>
        <taxon>Tissierellales</taxon>
        <taxon>Thermohalobacteraceae</taxon>
        <taxon>Caloranaerobacter</taxon>
    </lineage>
</organism>